<evidence type="ECO:0000256" key="7">
    <source>
        <dbReference type="ARBA" id="ARBA00023136"/>
    </source>
</evidence>
<dbReference type="RefSeq" id="XP_022096565.1">
    <property type="nucleotide sequence ID" value="XM_022240873.1"/>
</dbReference>
<feature type="region of interest" description="Disordered" evidence="10">
    <location>
        <begin position="1"/>
        <end position="20"/>
    </location>
</feature>
<feature type="transmembrane region" description="Helical" evidence="11">
    <location>
        <begin position="350"/>
        <end position="373"/>
    </location>
</feature>
<dbReference type="SUPFAM" id="SSF55073">
    <property type="entry name" value="Nucleotide cyclase"/>
    <property type="match status" value="1"/>
</dbReference>
<dbReference type="InterPro" id="IPR011645">
    <property type="entry name" value="HNOB_dom_associated"/>
</dbReference>
<keyword evidence="7 11" id="KW-0472">Membrane</keyword>
<keyword evidence="5" id="KW-0547">Nucleotide-binding</keyword>
<evidence type="ECO:0000256" key="3">
    <source>
        <dbReference type="ARBA" id="ARBA00022692"/>
    </source>
</evidence>
<evidence type="ECO:0000313" key="14">
    <source>
        <dbReference type="Proteomes" id="UP000694845"/>
    </source>
</evidence>
<comment type="subcellular location">
    <subcellularLocation>
        <location evidence="1">Membrane</location>
        <topology evidence="1">Single-pass type I membrane protein</topology>
    </subcellularLocation>
</comment>
<sequence>MFRQAQVHPEADSPRCVTPSAELETAGKRGTRWGLGLFRNLQGGTLKKQQRRQVWVMVVMTLIPIVTLAILAIVLMTNSSSNNSRLSWLREEVGGSVQNAGHLVHRLQIERGRTAFYLSSRDEAEIPKLQTIYQKTDSAIANISWVNDNSLMLPDFFESKELYKDHLERFRRTVTSAITNVTLVEVITFYTNDIDVITGWLLQAVQSYDHAGGLWSKLISYQLLLLAKENAGKERAIGGTFYSRGGFNLHDDFLWFMNESVSGKTLLNTAMRFSSFLQEASEVAVDKYVVSQIDAMRSEIKLNDHQSLESSVVKGDIWFQNMTQFIDDLREVQITLGGSIIEDLDTDMRWSLYNLVACAFLLSTVLITGPLIIRGIIHQTQQIQRVGDSLHRKTLELREEKKRSDSLLYQMLPKVVAEQLKLTGQTTAETYDEVTVFFSDVANFTAMSAISTPIQVCFVYKNAHLVIMMLVENGKH</sequence>
<dbReference type="KEGG" id="aplc:110982468"/>
<organism evidence="14 15">
    <name type="scientific">Acanthaster planci</name>
    <name type="common">Crown-of-thorns starfish</name>
    <dbReference type="NCBI Taxonomy" id="133434"/>
    <lineage>
        <taxon>Eukaryota</taxon>
        <taxon>Metazoa</taxon>
        <taxon>Echinodermata</taxon>
        <taxon>Eleutherozoa</taxon>
        <taxon>Asterozoa</taxon>
        <taxon>Asteroidea</taxon>
        <taxon>Valvatacea</taxon>
        <taxon>Valvatida</taxon>
        <taxon>Acanthasteridae</taxon>
        <taxon>Acanthaster</taxon>
    </lineage>
</organism>
<keyword evidence="14" id="KW-1185">Reference proteome</keyword>
<dbReference type="PANTHER" id="PTHR11920:SF499">
    <property type="entry name" value="GUANYLATE CYCLASE DOMAIN-CONTAINING PROTEIN"/>
    <property type="match status" value="1"/>
</dbReference>
<protein>
    <recommendedName>
        <fullName evidence="2">guanylate cyclase</fullName>
        <ecNumber evidence="2">4.6.1.2</ecNumber>
    </recommendedName>
</protein>
<evidence type="ECO:0000256" key="8">
    <source>
        <dbReference type="ARBA" id="ARBA00023239"/>
    </source>
</evidence>
<dbReference type="GO" id="GO:0000166">
    <property type="term" value="F:nucleotide binding"/>
    <property type="evidence" value="ECO:0007669"/>
    <property type="project" value="UniProtKB-KW"/>
</dbReference>
<dbReference type="GO" id="GO:0005886">
    <property type="term" value="C:plasma membrane"/>
    <property type="evidence" value="ECO:0007669"/>
    <property type="project" value="TreeGrafter"/>
</dbReference>
<keyword evidence="4" id="KW-0732">Signal</keyword>
<dbReference type="GO" id="GO:0007168">
    <property type="term" value="P:receptor guanylyl cyclase signaling pathway"/>
    <property type="evidence" value="ECO:0007669"/>
    <property type="project" value="TreeGrafter"/>
</dbReference>
<feature type="transmembrane region" description="Helical" evidence="11">
    <location>
        <begin position="54"/>
        <end position="76"/>
    </location>
</feature>
<evidence type="ECO:0000256" key="1">
    <source>
        <dbReference type="ARBA" id="ARBA00004479"/>
    </source>
</evidence>
<dbReference type="Pfam" id="PF07701">
    <property type="entry name" value="HNOBA"/>
    <property type="match status" value="1"/>
</dbReference>
<dbReference type="Gene3D" id="6.10.250.780">
    <property type="match status" value="1"/>
</dbReference>
<evidence type="ECO:0000256" key="10">
    <source>
        <dbReference type="SAM" id="MobiDB-lite"/>
    </source>
</evidence>
<dbReference type="Proteomes" id="UP000694845">
    <property type="component" value="Unplaced"/>
</dbReference>
<dbReference type="GeneID" id="110982468"/>
<feature type="domain" description="Nitrate/nitrite sensing protein" evidence="13">
    <location>
        <begin position="103"/>
        <end position="340"/>
    </location>
</feature>
<keyword evidence="6 11" id="KW-1133">Transmembrane helix</keyword>
<dbReference type="EC" id="4.6.1.2" evidence="2"/>
<keyword evidence="8" id="KW-0456">Lyase</keyword>
<keyword evidence="9" id="KW-0141">cGMP biosynthesis</keyword>
<evidence type="ECO:0000256" key="11">
    <source>
        <dbReference type="SAM" id="Phobius"/>
    </source>
</evidence>
<reference evidence="15" key="1">
    <citation type="submission" date="2025-08" db="UniProtKB">
        <authorList>
            <consortium name="RefSeq"/>
        </authorList>
    </citation>
    <scope>IDENTIFICATION</scope>
</reference>
<dbReference type="GO" id="GO:0004016">
    <property type="term" value="F:adenylate cyclase activity"/>
    <property type="evidence" value="ECO:0007669"/>
    <property type="project" value="TreeGrafter"/>
</dbReference>
<evidence type="ECO:0000259" key="13">
    <source>
        <dbReference type="Pfam" id="PF08376"/>
    </source>
</evidence>
<accession>A0A8B7YVQ2</accession>
<evidence type="ECO:0000256" key="9">
    <source>
        <dbReference type="ARBA" id="ARBA00023293"/>
    </source>
</evidence>
<evidence type="ECO:0000256" key="6">
    <source>
        <dbReference type="ARBA" id="ARBA00022989"/>
    </source>
</evidence>
<evidence type="ECO:0000259" key="12">
    <source>
        <dbReference type="Pfam" id="PF07701"/>
    </source>
</evidence>
<dbReference type="OrthoDB" id="60033at2759"/>
<dbReference type="Pfam" id="PF08376">
    <property type="entry name" value="NIT"/>
    <property type="match status" value="1"/>
</dbReference>
<evidence type="ECO:0000256" key="2">
    <source>
        <dbReference type="ARBA" id="ARBA00012202"/>
    </source>
</evidence>
<dbReference type="GO" id="GO:0001653">
    <property type="term" value="F:peptide receptor activity"/>
    <property type="evidence" value="ECO:0007669"/>
    <property type="project" value="TreeGrafter"/>
</dbReference>
<gene>
    <name evidence="15" type="primary">LOC110982468</name>
</gene>
<dbReference type="AlphaFoldDB" id="A0A8B7YVQ2"/>
<dbReference type="OMA" id="IANISWV"/>
<dbReference type="Gene3D" id="3.30.70.1230">
    <property type="entry name" value="Nucleotide cyclase"/>
    <property type="match status" value="1"/>
</dbReference>
<evidence type="ECO:0000256" key="4">
    <source>
        <dbReference type="ARBA" id="ARBA00022729"/>
    </source>
</evidence>
<keyword evidence="3 11" id="KW-0812">Transmembrane</keyword>
<evidence type="ECO:0000313" key="15">
    <source>
        <dbReference type="RefSeq" id="XP_022096565.1"/>
    </source>
</evidence>
<dbReference type="InterPro" id="IPR013587">
    <property type="entry name" value="Nitrate/nitrite_sensing"/>
</dbReference>
<proteinExistence type="predicted"/>
<dbReference type="InterPro" id="IPR029787">
    <property type="entry name" value="Nucleotide_cyclase"/>
</dbReference>
<dbReference type="PANTHER" id="PTHR11920">
    <property type="entry name" value="GUANYLYL CYCLASE"/>
    <property type="match status" value="1"/>
</dbReference>
<feature type="domain" description="Haem NO binding associated" evidence="12">
    <location>
        <begin position="380"/>
        <end position="420"/>
    </location>
</feature>
<evidence type="ECO:0000256" key="5">
    <source>
        <dbReference type="ARBA" id="ARBA00022741"/>
    </source>
</evidence>
<name>A0A8B7YVQ2_ACAPL</name>
<dbReference type="GO" id="GO:0004383">
    <property type="term" value="F:guanylate cyclase activity"/>
    <property type="evidence" value="ECO:0007669"/>
    <property type="project" value="UniProtKB-EC"/>
</dbReference>
<dbReference type="InterPro" id="IPR050401">
    <property type="entry name" value="Cyclic_nucleotide_synthase"/>
</dbReference>